<keyword evidence="16" id="KW-1185">Reference proteome</keyword>
<keyword evidence="6" id="KW-0677">Repeat</keyword>
<name>A0ABS1KW39_9BACT</name>
<dbReference type="EMBL" id="JAERRB010000007">
    <property type="protein sequence ID" value="MBL0743584.1"/>
    <property type="molecule type" value="Genomic_DNA"/>
</dbReference>
<evidence type="ECO:0000256" key="6">
    <source>
        <dbReference type="ARBA" id="ARBA00022737"/>
    </source>
</evidence>
<evidence type="ECO:0000256" key="2">
    <source>
        <dbReference type="ARBA" id="ARBA00022475"/>
    </source>
</evidence>
<keyword evidence="9 12" id="KW-0472">Membrane</keyword>
<keyword evidence="10 12" id="KW-0594">Phospholipid biosynthesis</keyword>
<accession>A0ABS1KW39</accession>
<evidence type="ECO:0000256" key="11">
    <source>
        <dbReference type="ARBA" id="ARBA00023264"/>
    </source>
</evidence>
<dbReference type="Pfam" id="PF13091">
    <property type="entry name" value="PLDc_2"/>
    <property type="match status" value="2"/>
</dbReference>
<dbReference type="EC" id="2.7.8.-" evidence="12 13"/>
<reference evidence="15 16" key="1">
    <citation type="submission" date="2021-01" db="EMBL/GenBank/DDBJ databases">
        <title>Chryseolinea sp. Jin1 Genome sequencing and assembly.</title>
        <authorList>
            <person name="Kim I."/>
        </authorList>
    </citation>
    <scope>NUCLEOTIDE SEQUENCE [LARGE SCALE GENOMIC DNA]</scope>
    <source>
        <strain evidence="15 16">Jin1</strain>
    </source>
</reference>
<feature type="active site" evidence="12">
    <location>
        <position position="417"/>
    </location>
</feature>
<proteinExistence type="inferred from homology"/>
<protein>
    <recommendedName>
        <fullName evidence="12 13">Cardiolipin synthase</fullName>
        <shortName evidence="12">CL synthase</shortName>
        <ecNumber evidence="12 13">2.7.8.-</ecNumber>
    </recommendedName>
</protein>
<keyword evidence="3 12" id="KW-0444">Lipid biosynthesis</keyword>
<feature type="active site" evidence="12">
    <location>
        <position position="232"/>
    </location>
</feature>
<dbReference type="PROSITE" id="PS50035">
    <property type="entry name" value="PLD"/>
    <property type="match status" value="2"/>
</dbReference>
<dbReference type="InterPro" id="IPR030874">
    <property type="entry name" value="Cardiolipin_synth_Firmi"/>
</dbReference>
<feature type="transmembrane region" description="Helical" evidence="12">
    <location>
        <begin position="20"/>
        <end position="37"/>
    </location>
</feature>
<dbReference type="SMART" id="SM00155">
    <property type="entry name" value="PLDc"/>
    <property type="match status" value="2"/>
</dbReference>
<dbReference type="HAMAP" id="MF_01916">
    <property type="entry name" value="Cardiolipin_synth_Cls"/>
    <property type="match status" value="1"/>
</dbReference>
<feature type="active site" evidence="12">
    <location>
        <position position="410"/>
    </location>
</feature>
<comment type="similarity">
    <text evidence="12">Belongs to the phospholipase D family. Cardiolipin synthase subfamily.</text>
</comment>
<comment type="caution">
    <text evidence="15">The sequence shown here is derived from an EMBL/GenBank/DDBJ whole genome shotgun (WGS) entry which is preliminary data.</text>
</comment>
<evidence type="ECO:0000256" key="8">
    <source>
        <dbReference type="ARBA" id="ARBA00023098"/>
    </source>
</evidence>
<sequence length="492" mass="56936">MNSPVIEVWEWLYDLIHGWYWLPLLLAYIGIIISILLDNRNPVKSIAYIMLLTFLPVLGLVVYYFFGRDYRKQRIFNLKAVGALPLMERFWSTNMPEFEKRFERCEAHVGDLIAPAKLIFNLHQGLLSENNTVELLVNGEQKFPRVFEALEAAQHHIHIEYYIFTYDNVGRKVVDILMRKAKAGVEVRLVIDDMGSKNNKRMVRRLKRAGIDVHRFMPVTFPFAAQANFRDHRKIIVVDGKVGFLGGINMDDRYLNNGKHKLFWRDTHMRVEGPLLSQLQLQFLLSWHFTARKTFPLTPPYFENSNPENGTVRATMVASGPDSPRPFCMEAILAAINRANKSIRIATPYFIPSDQIMTALLMAASNGVDVQLMLPGKTDSYIVQHASFSYLKPLLRGGVRVFLYERGFMHAKTITIDDQLAIVGTVNMDTRSFYINFEMAALVYDPKFCHDLDQAFDEDLQYSRVLNYNMWTDRFILYRIVDSICRLLTPIL</sequence>
<comment type="subcellular location">
    <subcellularLocation>
        <location evidence="1 12">Cell membrane</location>
        <topology evidence="1 12">Multi-pass membrane protein</topology>
    </subcellularLocation>
</comment>
<evidence type="ECO:0000256" key="7">
    <source>
        <dbReference type="ARBA" id="ARBA00022989"/>
    </source>
</evidence>
<evidence type="ECO:0000256" key="5">
    <source>
        <dbReference type="ARBA" id="ARBA00022692"/>
    </source>
</evidence>
<evidence type="ECO:0000256" key="3">
    <source>
        <dbReference type="ARBA" id="ARBA00022516"/>
    </source>
</evidence>
<evidence type="ECO:0000313" key="16">
    <source>
        <dbReference type="Proteomes" id="UP000613030"/>
    </source>
</evidence>
<evidence type="ECO:0000256" key="1">
    <source>
        <dbReference type="ARBA" id="ARBA00004651"/>
    </source>
</evidence>
<dbReference type="PANTHER" id="PTHR21248">
    <property type="entry name" value="CARDIOLIPIN SYNTHASE"/>
    <property type="match status" value="1"/>
</dbReference>
<feature type="domain" description="PLD phosphodiesterase" evidence="14">
    <location>
        <begin position="405"/>
        <end position="432"/>
    </location>
</feature>
<keyword evidence="8 12" id="KW-0443">Lipid metabolism</keyword>
<evidence type="ECO:0000256" key="10">
    <source>
        <dbReference type="ARBA" id="ARBA00023209"/>
    </source>
</evidence>
<dbReference type="InterPro" id="IPR027379">
    <property type="entry name" value="CLS_N"/>
</dbReference>
<feature type="transmembrane region" description="Helical" evidence="12">
    <location>
        <begin position="46"/>
        <end position="66"/>
    </location>
</feature>
<comment type="catalytic activity">
    <reaction evidence="12">
        <text>2 a 1,2-diacyl-sn-glycero-3-phospho-(1'-sn-glycerol) = a cardiolipin + glycerol</text>
        <dbReference type="Rhea" id="RHEA:31451"/>
        <dbReference type="ChEBI" id="CHEBI:17754"/>
        <dbReference type="ChEBI" id="CHEBI:62237"/>
        <dbReference type="ChEBI" id="CHEBI:64716"/>
    </reaction>
</comment>
<dbReference type="Proteomes" id="UP000613030">
    <property type="component" value="Unassembled WGS sequence"/>
</dbReference>
<evidence type="ECO:0000256" key="13">
    <source>
        <dbReference type="NCBIfam" id="TIGR04265"/>
    </source>
</evidence>
<gene>
    <name evidence="15" type="primary">cls</name>
    <name evidence="15" type="ORF">JI741_20290</name>
</gene>
<organism evidence="15 16">
    <name type="scientific">Chryseolinea lacunae</name>
    <dbReference type="NCBI Taxonomy" id="2801331"/>
    <lineage>
        <taxon>Bacteria</taxon>
        <taxon>Pseudomonadati</taxon>
        <taxon>Bacteroidota</taxon>
        <taxon>Cytophagia</taxon>
        <taxon>Cytophagales</taxon>
        <taxon>Fulvivirgaceae</taxon>
        <taxon>Chryseolinea</taxon>
    </lineage>
</organism>
<feature type="active site" evidence="12">
    <location>
        <position position="239"/>
    </location>
</feature>
<keyword evidence="2 12" id="KW-1003">Cell membrane</keyword>
<dbReference type="NCBIfam" id="TIGR04265">
    <property type="entry name" value="bac_cardiolipin"/>
    <property type="match status" value="1"/>
</dbReference>
<evidence type="ECO:0000256" key="12">
    <source>
        <dbReference type="HAMAP-Rule" id="MF_01916"/>
    </source>
</evidence>
<dbReference type="CDD" id="cd09110">
    <property type="entry name" value="PLDc_CLS_1"/>
    <property type="match status" value="1"/>
</dbReference>
<feature type="active site" evidence="12">
    <location>
        <position position="412"/>
    </location>
</feature>
<dbReference type="Gene3D" id="3.30.870.10">
    <property type="entry name" value="Endonuclease Chain A"/>
    <property type="match status" value="2"/>
</dbReference>
<keyword evidence="5 12" id="KW-0812">Transmembrane</keyword>
<dbReference type="Pfam" id="PF13396">
    <property type="entry name" value="PLDc_N"/>
    <property type="match status" value="1"/>
</dbReference>
<dbReference type="InterPro" id="IPR025202">
    <property type="entry name" value="PLD-like_dom"/>
</dbReference>
<dbReference type="InterPro" id="IPR022924">
    <property type="entry name" value="Cardiolipin_synthase"/>
</dbReference>
<evidence type="ECO:0000256" key="4">
    <source>
        <dbReference type="ARBA" id="ARBA00022679"/>
    </source>
</evidence>
<dbReference type="PANTHER" id="PTHR21248:SF22">
    <property type="entry name" value="PHOSPHOLIPASE D"/>
    <property type="match status" value="1"/>
</dbReference>
<feature type="active site" evidence="12">
    <location>
        <position position="234"/>
    </location>
</feature>
<evidence type="ECO:0000313" key="15">
    <source>
        <dbReference type="EMBL" id="MBL0743584.1"/>
    </source>
</evidence>
<feature type="domain" description="PLD phosphodiesterase" evidence="14">
    <location>
        <begin position="227"/>
        <end position="254"/>
    </location>
</feature>
<evidence type="ECO:0000256" key="9">
    <source>
        <dbReference type="ARBA" id="ARBA00023136"/>
    </source>
</evidence>
<keyword evidence="7 12" id="KW-1133">Transmembrane helix</keyword>
<comment type="function">
    <text evidence="12">Catalyzes the reversible phosphatidyl group transfer from one phosphatidylglycerol molecule to another to form cardiolipin (CL) (diphosphatidylglycerol) and glycerol.</text>
</comment>
<evidence type="ECO:0000259" key="14">
    <source>
        <dbReference type="PROSITE" id="PS50035"/>
    </source>
</evidence>
<keyword evidence="11 12" id="KW-1208">Phospholipid metabolism</keyword>
<dbReference type="CDD" id="cd09112">
    <property type="entry name" value="PLDc_CLS_2"/>
    <property type="match status" value="1"/>
</dbReference>
<dbReference type="InterPro" id="IPR001736">
    <property type="entry name" value="PLipase_D/transphosphatidylase"/>
</dbReference>
<keyword evidence="4 12" id="KW-0808">Transferase</keyword>
<dbReference type="SUPFAM" id="SSF56024">
    <property type="entry name" value="Phospholipase D/nuclease"/>
    <property type="match status" value="2"/>
</dbReference>
<dbReference type="RefSeq" id="WP_202012925.1">
    <property type="nucleotide sequence ID" value="NZ_JAERRB010000007.1"/>
</dbReference>